<feature type="compositionally biased region" description="Basic residues" evidence="3">
    <location>
        <begin position="33"/>
        <end position="51"/>
    </location>
</feature>
<evidence type="ECO:0000256" key="1">
    <source>
        <dbReference type="ARBA" id="ARBA00022729"/>
    </source>
</evidence>
<evidence type="ECO:0000313" key="5">
    <source>
        <dbReference type="EMBL" id="TQD75334.1"/>
    </source>
</evidence>
<evidence type="ECO:0000256" key="3">
    <source>
        <dbReference type="SAM" id="MobiDB-lite"/>
    </source>
</evidence>
<comment type="caution">
    <text evidence="5">The sequence shown here is derived from an EMBL/GenBank/DDBJ whole genome shotgun (WGS) entry which is preliminary data.</text>
</comment>
<dbReference type="STRING" id="106549.A0A540KM90"/>
<feature type="chain" id="PRO_5021697555" description="SelT-like protein" evidence="4">
    <location>
        <begin position="21"/>
        <end position="234"/>
    </location>
</feature>
<evidence type="ECO:0008006" key="7">
    <source>
        <dbReference type="Google" id="ProtNLM"/>
    </source>
</evidence>
<dbReference type="InterPro" id="IPR019389">
    <property type="entry name" value="Selenoprotein_T"/>
</dbReference>
<evidence type="ECO:0000313" key="6">
    <source>
        <dbReference type="Proteomes" id="UP000315295"/>
    </source>
</evidence>
<keyword evidence="2" id="KW-0676">Redox-active center</keyword>
<evidence type="ECO:0000256" key="2">
    <source>
        <dbReference type="ARBA" id="ARBA00023284"/>
    </source>
</evidence>
<protein>
    <recommendedName>
        <fullName evidence="7">SelT-like protein</fullName>
    </recommendedName>
</protein>
<dbReference type="NCBIfam" id="TIGR02174">
    <property type="entry name" value="CXXU_selWTH"/>
    <property type="match status" value="1"/>
</dbReference>
<gene>
    <name evidence="5" type="ORF">C1H46_039149</name>
</gene>
<dbReference type="EMBL" id="VIEB01001110">
    <property type="protein sequence ID" value="TQD75334.1"/>
    <property type="molecule type" value="Genomic_DNA"/>
</dbReference>
<feature type="signal peptide" evidence="4">
    <location>
        <begin position="1"/>
        <end position="20"/>
    </location>
</feature>
<dbReference type="AlphaFoldDB" id="A0A540KM90"/>
<dbReference type="GO" id="GO:0045454">
    <property type="term" value="P:cell redox homeostasis"/>
    <property type="evidence" value="ECO:0007669"/>
    <property type="project" value="TreeGrafter"/>
</dbReference>
<dbReference type="SUPFAM" id="SSF52833">
    <property type="entry name" value="Thioredoxin-like"/>
    <property type="match status" value="1"/>
</dbReference>
<reference evidence="5 6" key="1">
    <citation type="journal article" date="2019" name="G3 (Bethesda)">
        <title>Sequencing of a Wild Apple (Malus baccata) Genome Unravels the Differences Between Cultivated and Wild Apple Species Regarding Disease Resistance and Cold Tolerance.</title>
        <authorList>
            <person name="Chen X."/>
        </authorList>
    </citation>
    <scope>NUCLEOTIDE SEQUENCE [LARGE SCALE GENOMIC DNA]</scope>
    <source>
        <strain evidence="6">cv. Shandingzi</strain>
        <tissue evidence="5">Leaves</tissue>
    </source>
</reference>
<organism evidence="5 6">
    <name type="scientific">Malus baccata</name>
    <name type="common">Siberian crab apple</name>
    <name type="synonym">Pyrus baccata</name>
    <dbReference type="NCBI Taxonomy" id="106549"/>
    <lineage>
        <taxon>Eukaryota</taxon>
        <taxon>Viridiplantae</taxon>
        <taxon>Streptophyta</taxon>
        <taxon>Embryophyta</taxon>
        <taxon>Tracheophyta</taxon>
        <taxon>Spermatophyta</taxon>
        <taxon>Magnoliopsida</taxon>
        <taxon>eudicotyledons</taxon>
        <taxon>Gunneridae</taxon>
        <taxon>Pentapetalae</taxon>
        <taxon>rosids</taxon>
        <taxon>fabids</taxon>
        <taxon>Rosales</taxon>
        <taxon>Rosaceae</taxon>
        <taxon>Amygdaloideae</taxon>
        <taxon>Maleae</taxon>
        <taxon>Malus</taxon>
    </lineage>
</organism>
<keyword evidence="6" id="KW-1185">Reference proteome</keyword>
<accession>A0A540KM90</accession>
<dbReference type="PANTHER" id="PTHR13544:SF0">
    <property type="entry name" value="THIOREDOXIN REDUCTASE-LIKE SELENOPROTEIN T"/>
    <property type="match status" value="1"/>
</dbReference>
<keyword evidence="1 4" id="KW-0732">Signal</keyword>
<dbReference type="InterPro" id="IPR011893">
    <property type="entry name" value="Selenoprotein_Rdx-typ"/>
</dbReference>
<dbReference type="GO" id="GO:0004791">
    <property type="term" value="F:thioredoxin-disulfide reductase (NADPH) activity"/>
    <property type="evidence" value="ECO:0007669"/>
    <property type="project" value="TreeGrafter"/>
</dbReference>
<dbReference type="GO" id="GO:0005789">
    <property type="term" value="C:endoplasmic reticulum membrane"/>
    <property type="evidence" value="ECO:0007669"/>
    <property type="project" value="TreeGrafter"/>
</dbReference>
<dbReference type="InterPro" id="IPR036249">
    <property type="entry name" value="Thioredoxin-like_sf"/>
</dbReference>
<sequence>MDRAQLVLLGLPLFLFCTDLLNLFTPPPPPPHKPPHHHHPHLHPHLQHQHQHQPPPVAKETLDFPSEKPSAFGAIGVGSTVKISFCTSCSYKGNAVTVTKMLEAAFPGIHVDLSNYPPPLPKRVVSKLVPVAQVGVFGIVMAGEHIFPMLGFATPPAWYYSLRANRFGTIASTLLLGNALQSFLQGTGAFEVYLNDELVFSKLKEGRFPGELELRDAIASKLGSSRITDSALWS</sequence>
<dbReference type="Pfam" id="PF10262">
    <property type="entry name" value="Rdx"/>
    <property type="match status" value="1"/>
</dbReference>
<name>A0A540KM90_MALBA</name>
<dbReference type="PANTHER" id="PTHR13544">
    <property type="entry name" value="SELENOPROTEIN T"/>
    <property type="match status" value="1"/>
</dbReference>
<feature type="region of interest" description="Disordered" evidence="3">
    <location>
        <begin position="27"/>
        <end position="63"/>
    </location>
</feature>
<dbReference type="Gene3D" id="3.40.30.10">
    <property type="entry name" value="Glutaredoxin"/>
    <property type="match status" value="2"/>
</dbReference>
<dbReference type="Proteomes" id="UP000315295">
    <property type="component" value="Unassembled WGS sequence"/>
</dbReference>
<evidence type="ECO:0000256" key="4">
    <source>
        <dbReference type="SAM" id="SignalP"/>
    </source>
</evidence>
<proteinExistence type="predicted"/>